<feature type="transmembrane region" description="Helical" evidence="1">
    <location>
        <begin position="56"/>
        <end position="77"/>
    </location>
</feature>
<accession>A0AAE3D1R6</accession>
<keyword evidence="1" id="KW-0472">Membrane</keyword>
<dbReference type="Proteomes" id="UP001196509">
    <property type="component" value="Unassembled WGS sequence"/>
</dbReference>
<keyword evidence="3" id="KW-1185">Reference proteome</keyword>
<keyword evidence="1" id="KW-1133">Transmembrane helix</keyword>
<reference evidence="2" key="1">
    <citation type="submission" date="2021-08" db="EMBL/GenBank/DDBJ databases">
        <title>Hoeflea bacterium WL0058 sp. nov., isolated from the sediment.</title>
        <authorList>
            <person name="Wang L."/>
            <person name="Zhang D."/>
        </authorList>
    </citation>
    <scope>NUCLEOTIDE SEQUENCE</scope>
    <source>
        <strain evidence="2">WL0058</strain>
    </source>
</reference>
<comment type="caution">
    <text evidence="2">The sequence shown here is derived from an EMBL/GenBank/DDBJ whole genome shotgun (WGS) entry which is preliminary data.</text>
</comment>
<dbReference type="EMBL" id="JAICBX010000003">
    <property type="protein sequence ID" value="MBW8639159.1"/>
    <property type="molecule type" value="Genomic_DNA"/>
</dbReference>
<proteinExistence type="predicted"/>
<feature type="transmembrane region" description="Helical" evidence="1">
    <location>
        <begin position="155"/>
        <end position="174"/>
    </location>
</feature>
<keyword evidence="1" id="KW-0812">Transmembrane</keyword>
<feature type="transmembrane region" description="Helical" evidence="1">
    <location>
        <begin position="89"/>
        <end position="113"/>
    </location>
</feature>
<evidence type="ECO:0000256" key="1">
    <source>
        <dbReference type="SAM" id="Phobius"/>
    </source>
</evidence>
<protein>
    <submittedName>
        <fullName evidence="2">DoxX family protein</fullName>
    </submittedName>
</protein>
<feature type="transmembrane region" description="Helical" evidence="1">
    <location>
        <begin position="120"/>
        <end position="143"/>
    </location>
</feature>
<organism evidence="2 3">
    <name type="scientific">Flavimaribacter sediminis</name>
    <dbReference type="NCBI Taxonomy" id="2865987"/>
    <lineage>
        <taxon>Bacteria</taxon>
        <taxon>Pseudomonadati</taxon>
        <taxon>Pseudomonadota</taxon>
        <taxon>Alphaproteobacteria</taxon>
        <taxon>Hyphomicrobiales</taxon>
        <taxon>Rhizobiaceae</taxon>
        <taxon>Flavimaribacter</taxon>
    </lineage>
</organism>
<dbReference type="AlphaFoldDB" id="A0AAE3D1R6"/>
<dbReference type="RefSeq" id="WP_220229863.1">
    <property type="nucleotide sequence ID" value="NZ_JAICBX010000003.1"/>
</dbReference>
<sequence length="186" mass="20803">MRTIIEALRRLHNAVFGIVERITDGWFFGLFCRFVFAATLYFYYLNSAKTKVGDGILGFFQISSGAYFQIAPTAMAAVDNEPSALSFPVHLMVIAGTYGEFILPLLVIFGLFARIGAVGMIIFIVVQTFVDATAHGVALGVWFDRMPSDILDQRTFWVVPLLYVAIKGPGFISLDYPLSRWWRRGA</sequence>
<feature type="transmembrane region" description="Helical" evidence="1">
    <location>
        <begin position="25"/>
        <end position="44"/>
    </location>
</feature>
<evidence type="ECO:0000313" key="3">
    <source>
        <dbReference type="Proteomes" id="UP001196509"/>
    </source>
</evidence>
<name>A0AAE3D1R6_9HYPH</name>
<gene>
    <name evidence="2" type="ORF">K1W69_18325</name>
</gene>
<evidence type="ECO:0000313" key="2">
    <source>
        <dbReference type="EMBL" id="MBW8639159.1"/>
    </source>
</evidence>